<evidence type="ECO:0000313" key="3">
    <source>
        <dbReference type="EMBL" id="GAB17043.1"/>
    </source>
</evidence>
<feature type="domain" description="DUF305" evidence="2">
    <location>
        <begin position="59"/>
        <end position="201"/>
    </location>
</feature>
<dbReference type="Proteomes" id="UP000035034">
    <property type="component" value="Unassembled WGS sequence"/>
</dbReference>
<accession>H0QW42</accession>
<keyword evidence="4" id="KW-1185">Reference proteome</keyword>
<dbReference type="eggNOG" id="COG3544">
    <property type="taxonomic scope" value="Bacteria"/>
</dbReference>
<evidence type="ECO:0000313" key="4">
    <source>
        <dbReference type="Proteomes" id="UP000035034"/>
    </source>
</evidence>
<dbReference type="Gene3D" id="1.20.1260.10">
    <property type="match status" value="1"/>
</dbReference>
<dbReference type="OrthoDB" id="26872at2"/>
<dbReference type="InterPro" id="IPR012347">
    <property type="entry name" value="Ferritin-like"/>
</dbReference>
<proteinExistence type="predicted"/>
<dbReference type="Pfam" id="PF03713">
    <property type="entry name" value="DUF305"/>
    <property type="match status" value="1"/>
</dbReference>
<evidence type="ECO:0000259" key="2">
    <source>
        <dbReference type="Pfam" id="PF03713"/>
    </source>
</evidence>
<feature type="chain" id="PRO_5039438875" description="DUF305 domain-containing protein" evidence="1">
    <location>
        <begin position="23"/>
        <end position="203"/>
    </location>
</feature>
<dbReference type="InterPro" id="IPR005183">
    <property type="entry name" value="DUF305_CopM-like"/>
</dbReference>
<keyword evidence="1" id="KW-0732">Signal</keyword>
<dbReference type="STRING" id="1077974.GOEFS_018_00750"/>
<dbReference type="EMBL" id="BAEH01000018">
    <property type="protein sequence ID" value="GAB17043.1"/>
    <property type="molecule type" value="Genomic_DNA"/>
</dbReference>
<dbReference type="PANTHER" id="PTHR36933">
    <property type="entry name" value="SLL0788 PROTEIN"/>
    <property type="match status" value="1"/>
</dbReference>
<dbReference type="AlphaFoldDB" id="H0QW42"/>
<gene>
    <name evidence="3" type="ORF">GOEFS_018_00750</name>
</gene>
<reference evidence="3 4" key="1">
    <citation type="submission" date="2011-12" db="EMBL/GenBank/DDBJ databases">
        <title>Whole genome shotgun sequence of Gordonia effusa NBRC 100432.</title>
        <authorList>
            <person name="Yoshida I."/>
            <person name="Takarada H."/>
            <person name="Hosoyama A."/>
            <person name="Tsuchikane K."/>
            <person name="Katsumata H."/>
            <person name="Yamazaki S."/>
            <person name="Fujita N."/>
        </authorList>
    </citation>
    <scope>NUCLEOTIDE SEQUENCE [LARGE SCALE GENOMIC DNA]</scope>
    <source>
        <strain evidence="3 4">NBRC 100432</strain>
    </source>
</reference>
<evidence type="ECO:0000256" key="1">
    <source>
        <dbReference type="SAM" id="SignalP"/>
    </source>
</evidence>
<name>H0QW42_9ACTN</name>
<organism evidence="3 4">
    <name type="scientific">Gordonia effusa NBRC 100432</name>
    <dbReference type="NCBI Taxonomy" id="1077974"/>
    <lineage>
        <taxon>Bacteria</taxon>
        <taxon>Bacillati</taxon>
        <taxon>Actinomycetota</taxon>
        <taxon>Actinomycetes</taxon>
        <taxon>Mycobacteriales</taxon>
        <taxon>Gordoniaceae</taxon>
        <taxon>Gordonia</taxon>
    </lineage>
</organism>
<protein>
    <recommendedName>
        <fullName evidence="2">DUF305 domain-containing protein</fullName>
    </recommendedName>
</protein>
<sequence>MSFKRNSIRAALIIGGAAILVAGCGTDTDSTHTDHSSAPMSVTSTSLPASSVAQHNSADVMFNQMMIPHHAQAVTMAALVATRTSNEKVRRLASAIKAAQQPEIDQMTARLRAWGQPTELAEHGGHRMTGMISEDEMAQLTSARDTAFDRLWLQMMVRHHEGAVTMANAVLTDGTDPDTRKLASAIKVAQQAEIKQMTALLGQ</sequence>
<comment type="caution">
    <text evidence="3">The sequence shown here is derived from an EMBL/GenBank/DDBJ whole genome shotgun (WGS) entry which is preliminary data.</text>
</comment>
<feature type="signal peptide" evidence="1">
    <location>
        <begin position="1"/>
        <end position="22"/>
    </location>
</feature>
<dbReference type="PANTHER" id="PTHR36933:SF1">
    <property type="entry name" value="SLL0788 PROTEIN"/>
    <property type="match status" value="1"/>
</dbReference>
<dbReference type="RefSeq" id="WP_007316381.1">
    <property type="nucleotide sequence ID" value="NZ_BAEH01000018.1"/>
</dbReference>
<dbReference type="PROSITE" id="PS51257">
    <property type="entry name" value="PROKAR_LIPOPROTEIN"/>
    <property type="match status" value="1"/>
</dbReference>